<evidence type="ECO:0000256" key="8">
    <source>
        <dbReference type="ARBA" id="ARBA00023204"/>
    </source>
</evidence>
<comment type="pathway">
    <text evidence="10">Protein modification.</text>
</comment>
<dbReference type="GO" id="GO:0006301">
    <property type="term" value="P:DNA damage tolerance"/>
    <property type="evidence" value="ECO:0007669"/>
    <property type="project" value="InterPro"/>
</dbReference>
<gene>
    <name evidence="14" type="ORF">CERSUDRAFT_97689</name>
</gene>
<evidence type="ECO:0000256" key="12">
    <source>
        <dbReference type="SAM" id="MobiDB-lite"/>
    </source>
</evidence>
<feature type="region of interest" description="Disordered" evidence="12">
    <location>
        <begin position="27"/>
        <end position="52"/>
    </location>
</feature>
<comment type="subcellular location">
    <subcellularLocation>
        <location evidence="1">Nucleus</location>
    </subcellularLocation>
</comment>
<dbReference type="SMART" id="SM00734">
    <property type="entry name" value="ZnF_Rad18"/>
    <property type="match status" value="1"/>
</dbReference>
<evidence type="ECO:0000313" key="14">
    <source>
        <dbReference type="EMBL" id="EMD34430.1"/>
    </source>
</evidence>
<feature type="compositionally biased region" description="Basic and acidic residues" evidence="12">
    <location>
        <begin position="280"/>
        <end position="300"/>
    </location>
</feature>
<feature type="region of interest" description="Disordered" evidence="12">
    <location>
        <begin position="66"/>
        <end position="92"/>
    </location>
</feature>
<accession>M2QQK0</accession>
<dbReference type="GO" id="GO:0005634">
    <property type="term" value="C:nucleus"/>
    <property type="evidence" value="ECO:0007669"/>
    <property type="project" value="UniProtKB-SubCell"/>
</dbReference>
<evidence type="ECO:0000259" key="13">
    <source>
        <dbReference type="PROSITE" id="PS51908"/>
    </source>
</evidence>
<dbReference type="OrthoDB" id="9049620at2759"/>
<dbReference type="GO" id="GO:0003697">
    <property type="term" value="F:single-stranded DNA binding"/>
    <property type="evidence" value="ECO:0007669"/>
    <property type="project" value="InterPro"/>
</dbReference>
<evidence type="ECO:0000256" key="10">
    <source>
        <dbReference type="ARBA" id="ARBA00043952"/>
    </source>
</evidence>
<evidence type="ECO:0000256" key="9">
    <source>
        <dbReference type="ARBA" id="ARBA00023242"/>
    </source>
</evidence>
<keyword evidence="4 11" id="KW-0227">DNA damage</keyword>
<evidence type="ECO:0000256" key="7">
    <source>
        <dbReference type="ARBA" id="ARBA00022833"/>
    </source>
</evidence>
<evidence type="ECO:0000313" key="15">
    <source>
        <dbReference type="Proteomes" id="UP000016930"/>
    </source>
</evidence>
<evidence type="ECO:0000256" key="5">
    <source>
        <dbReference type="ARBA" id="ARBA00022771"/>
    </source>
</evidence>
<dbReference type="STRING" id="914234.M2QQK0"/>
<keyword evidence="2" id="KW-0808">Transferase</keyword>
<keyword evidence="15" id="KW-1185">Reference proteome</keyword>
<evidence type="ECO:0000256" key="1">
    <source>
        <dbReference type="ARBA" id="ARBA00004123"/>
    </source>
</evidence>
<dbReference type="GO" id="GO:0006281">
    <property type="term" value="P:DNA repair"/>
    <property type="evidence" value="ECO:0007669"/>
    <property type="project" value="UniProtKB-KW"/>
</dbReference>
<dbReference type="Gene3D" id="3.30.160.60">
    <property type="entry name" value="Classic Zinc Finger"/>
    <property type="match status" value="1"/>
</dbReference>
<feature type="region of interest" description="Disordered" evidence="12">
    <location>
        <begin position="262"/>
        <end position="300"/>
    </location>
</feature>
<dbReference type="EMBL" id="KB445803">
    <property type="protein sequence ID" value="EMD34430.1"/>
    <property type="molecule type" value="Genomic_DNA"/>
</dbReference>
<dbReference type="GO" id="GO:0008270">
    <property type="term" value="F:zinc ion binding"/>
    <property type="evidence" value="ECO:0007669"/>
    <property type="project" value="UniProtKB-KW"/>
</dbReference>
<dbReference type="HOGENOM" id="CLU_028491_3_0_1"/>
<dbReference type="PANTHER" id="PTHR14134:SF2">
    <property type="entry name" value="E3 UBIQUITIN-PROTEIN LIGASE RAD18"/>
    <property type="match status" value="1"/>
</dbReference>
<feature type="region of interest" description="Disordered" evidence="12">
    <location>
        <begin position="146"/>
        <end position="171"/>
    </location>
</feature>
<feature type="domain" description="UBZ4-type" evidence="13">
    <location>
        <begin position="99"/>
        <end position="127"/>
    </location>
</feature>
<keyword evidence="6" id="KW-0833">Ubl conjugation pathway</keyword>
<reference evidence="14 15" key="1">
    <citation type="journal article" date="2012" name="Proc. Natl. Acad. Sci. U.S.A.">
        <title>Comparative genomics of Ceriporiopsis subvermispora and Phanerochaete chrysosporium provide insight into selective ligninolysis.</title>
        <authorList>
            <person name="Fernandez-Fueyo E."/>
            <person name="Ruiz-Duenas F.J."/>
            <person name="Ferreira P."/>
            <person name="Floudas D."/>
            <person name="Hibbett D.S."/>
            <person name="Canessa P."/>
            <person name="Larrondo L.F."/>
            <person name="James T.Y."/>
            <person name="Seelenfreund D."/>
            <person name="Lobos S."/>
            <person name="Polanco R."/>
            <person name="Tello M."/>
            <person name="Honda Y."/>
            <person name="Watanabe T."/>
            <person name="Watanabe T."/>
            <person name="Ryu J.S."/>
            <person name="Kubicek C.P."/>
            <person name="Schmoll M."/>
            <person name="Gaskell J."/>
            <person name="Hammel K.E."/>
            <person name="St John F.J."/>
            <person name="Vanden Wymelenberg A."/>
            <person name="Sabat G."/>
            <person name="Splinter BonDurant S."/>
            <person name="Syed K."/>
            <person name="Yadav J.S."/>
            <person name="Doddapaneni H."/>
            <person name="Subramanian V."/>
            <person name="Lavin J.L."/>
            <person name="Oguiza J.A."/>
            <person name="Perez G."/>
            <person name="Pisabarro A.G."/>
            <person name="Ramirez L."/>
            <person name="Santoyo F."/>
            <person name="Master E."/>
            <person name="Coutinho P.M."/>
            <person name="Henrissat B."/>
            <person name="Lombard V."/>
            <person name="Magnuson J.K."/>
            <person name="Kuees U."/>
            <person name="Hori C."/>
            <person name="Igarashi K."/>
            <person name="Samejima M."/>
            <person name="Held B.W."/>
            <person name="Barry K.W."/>
            <person name="LaButti K.M."/>
            <person name="Lapidus A."/>
            <person name="Lindquist E.A."/>
            <person name="Lucas S.M."/>
            <person name="Riley R."/>
            <person name="Salamov A.A."/>
            <person name="Hoffmeister D."/>
            <person name="Schwenk D."/>
            <person name="Hadar Y."/>
            <person name="Yarden O."/>
            <person name="de Vries R.P."/>
            <person name="Wiebenga A."/>
            <person name="Stenlid J."/>
            <person name="Eastwood D."/>
            <person name="Grigoriev I.V."/>
            <person name="Berka R.M."/>
            <person name="Blanchette R.A."/>
            <person name="Kersten P."/>
            <person name="Martinez A.T."/>
            <person name="Vicuna R."/>
            <person name="Cullen D."/>
        </authorList>
    </citation>
    <scope>NUCLEOTIDE SEQUENCE [LARGE SCALE GENOMIC DNA]</scope>
    <source>
        <strain evidence="14 15">B</strain>
    </source>
</reference>
<evidence type="ECO:0000256" key="4">
    <source>
        <dbReference type="ARBA" id="ARBA00022763"/>
    </source>
</evidence>
<protein>
    <recommendedName>
        <fullName evidence="13">UBZ4-type domain-containing protein</fullName>
    </recommendedName>
</protein>
<dbReference type="GO" id="GO:0097505">
    <property type="term" value="C:Rad6-Rad18 complex"/>
    <property type="evidence" value="ECO:0007669"/>
    <property type="project" value="TreeGrafter"/>
</dbReference>
<evidence type="ECO:0000256" key="3">
    <source>
        <dbReference type="ARBA" id="ARBA00022723"/>
    </source>
</evidence>
<organism evidence="14 15">
    <name type="scientific">Ceriporiopsis subvermispora (strain B)</name>
    <name type="common">White-rot fungus</name>
    <name type="synonym">Gelatoporia subvermispora</name>
    <dbReference type="NCBI Taxonomy" id="914234"/>
    <lineage>
        <taxon>Eukaryota</taxon>
        <taxon>Fungi</taxon>
        <taxon>Dikarya</taxon>
        <taxon>Basidiomycota</taxon>
        <taxon>Agaricomycotina</taxon>
        <taxon>Agaricomycetes</taxon>
        <taxon>Polyporales</taxon>
        <taxon>Gelatoporiaceae</taxon>
        <taxon>Gelatoporia</taxon>
    </lineage>
</organism>
<keyword evidence="9" id="KW-0539">Nucleus</keyword>
<evidence type="ECO:0000256" key="2">
    <source>
        <dbReference type="ARBA" id="ARBA00022679"/>
    </source>
</evidence>
<dbReference type="AlphaFoldDB" id="M2QQK0"/>
<keyword evidence="7" id="KW-0862">Zinc</keyword>
<evidence type="ECO:0000256" key="11">
    <source>
        <dbReference type="PROSITE-ProRule" id="PRU01256"/>
    </source>
</evidence>
<evidence type="ECO:0000256" key="6">
    <source>
        <dbReference type="ARBA" id="ARBA00022786"/>
    </source>
</evidence>
<proteinExistence type="predicted"/>
<dbReference type="GO" id="GO:0006513">
    <property type="term" value="P:protein monoubiquitination"/>
    <property type="evidence" value="ECO:0007669"/>
    <property type="project" value="InterPro"/>
</dbReference>
<dbReference type="PROSITE" id="PS51908">
    <property type="entry name" value="ZF_UBZ4"/>
    <property type="match status" value="1"/>
</dbReference>
<keyword evidence="3" id="KW-0479">Metal-binding</keyword>
<dbReference type="InterPro" id="IPR039577">
    <property type="entry name" value="Rad18"/>
</dbReference>
<dbReference type="PANTHER" id="PTHR14134">
    <property type="entry name" value="E3 UBIQUITIN-PROTEIN LIGASE RAD18"/>
    <property type="match status" value="1"/>
</dbReference>
<keyword evidence="8 11" id="KW-0234">DNA repair</keyword>
<dbReference type="GO" id="GO:0061630">
    <property type="term" value="F:ubiquitin protein ligase activity"/>
    <property type="evidence" value="ECO:0007669"/>
    <property type="project" value="InterPro"/>
</dbReference>
<dbReference type="InterPro" id="IPR006642">
    <property type="entry name" value="Rad18_UBZ4"/>
</dbReference>
<feature type="compositionally biased region" description="Polar residues" evidence="12">
    <location>
        <begin position="267"/>
        <end position="276"/>
    </location>
</feature>
<name>M2QQK0_CERS8</name>
<feature type="compositionally biased region" description="Basic residues" evidence="12">
    <location>
        <begin position="75"/>
        <end position="84"/>
    </location>
</feature>
<sequence>MENAVKAWSLGRDFVLELLKRSEDHVLLGPQGKPSDMDSLRDRPHKRQRTDEGDVVLVEGKVTLGASTANGVRSPKPKNVKRNYKSQSPVPILSPSPDAVECPICNKMVVERMINQHIDSGCLSYLSEASSSGARGEQKMQWSKLFGNTESTRKGKDKGKAKAKDRHANNDAFRRPAYQSGSDIDDLFNADPLPKMSYDVLKDKRIQEYLMEHDLPTTGSRDACIARHQKWVMLFNANLDRSANRQNLSQLREELETWEAAQRKPRTQNVTDSIAHQKQHKDEFERLKEEARRRAPVKRDSMATIPGDIVVIDDEE</sequence>
<dbReference type="Proteomes" id="UP000016930">
    <property type="component" value="Unassembled WGS sequence"/>
</dbReference>
<keyword evidence="5 11" id="KW-0863">Zinc-finger</keyword>
<feature type="compositionally biased region" description="Basic and acidic residues" evidence="12">
    <location>
        <begin position="151"/>
        <end position="171"/>
    </location>
</feature>